<proteinExistence type="predicted"/>
<dbReference type="InterPro" id="IPR001867">
    <property type="entry name" value="OmpR/PhoB-type_DNA-bd"/>
</dbReference>
<dbReference type="GO" id="GO:0032993">
    <property type="term" value="C:protein-DNA complex"/>
    <property type="evidence" value="ECO:0007669"/>
    <property type="project" value="TreeGrafter"/>
</dbReference>
<dbReference type="InterPro" id="IPR001789">
    <property type="entry name" value="Sig_transdc_resp-reg_receiver"/>
</dbReference>
<feature type="domain" description="Response regulatory" evidence="8">
    <location>
        <begin position="6"/>
        <end position="119"/>
    </location>
</feature>
<dbReference type="PANTHER" id="PTHR48111">
    <property type="entry name" value="REGULATOR OF RPOS"/>
    <property type="match status" value="1"/>
</dbReference>
<accession>A0A0D6DX03</accession>
<keyword evidence="1 6" id="KW-0597">Phosphoprotein</keyword>
<evidence type="ECO:0000259" key="9">
    <source>
        <dbReference type="PROSITE" id="PS51755"/>
    </source>
</evidence>
<keyword evidence="2" id="KW-0902">Two-component regulatory system</keyword>
<evidence type="ECO:0000256" key="1">
    <source>
        <dbReference type="ARBA" id="ARBA00022553"/>
    </source>
</evidence>
<dbReference type="GO" id="GO:0005829">
    <property type="term" value="C:cytosol"/>
    <property type="evidence" value="ECO:0007669"/>
    <property type="project" value="TreeGrafter"/>
</dbReference>
<dbReference type="GO" id="GO:0000976">
    <property type="term" value="F:transcription cis-regulatory region binding"/>
    <property type="evidence" value="ECO:0007669"/>
    <property type="project" value="TreeGrafter"/>
</dbReference>
<feature type="domain" description="OmpR/PhoB-type" evidence="9">
    <location>
        <begin position="133"/>
        <end position="231"/>
    </location>
</feature>
<evidence type="ECO:0000256" key="7">
    <source>
        <dbReference type="PROSITE-ProRule" id="PRU01091"/>
    </source>
</evidence>
<dbReference type="KEGG" id="lpk:LACPI_1315"/>
<evidence type="ECO:0000256" key="2">
    <source>
        <dbReference type="ARBA" id="ARBA00023012"/>
    </source>
</evidence>
<dbReference type="EMBL" id="LN774769">
    <property type="protein sequence ID" value="CEN28515.1"/>
    <property type="molecule type" value="Genomic_DNA"/>
</dbReference>
<sequence length="234" mass="26624">MNEQTTILICEDDTAINKLLSITMEVAGYRYRSVTTGKQCIREIVREKPDILLLDLGLPDMEGVEIIKKVRAFSDFSIIVISARGEETDKVMALDAGADDYLTKPFSTEELLARLRATYRRSKAATKEMGQEPTVFSNGWLSIDFLAQEVLIQGEKVHLTPIEYKLLVLLANNLNRVLTYQFITREIWSYNETDYAALRVFATTLRKKIELDPSNPQLIQTHIGIGYRMVKLDA</sequence>
<dbReference type="CDD" id="cd00383">
    <property type="entry name" value="trans_reg_C"/>
    <property type="match status" value="1"/>
</dbReference>
<feature type="DNA-binding region" description="OmpR/PhoB-type" evidence="7">
    <location>
        <begin position="133"/>
        <end position="231"/>
    </location>
</feature>
<dbReference type="InterPro" id="IPR036388">
    <property type="entry name" value="WH-like_DNA-bd_sf"/>
</dbReference>
<dbReference type="GO" id="GO:0000156">
    <property type="term" value="F:phosphorelay response regulator activity"/>
    <property type="evidence" value="ECO:0007669"/>
    <property type="project" value="TreeGrafter"/>
</dbReference>
<dbReference type="Pfam" id="PF00486">
    <property type="entry name" value="Trans_reg_C"/>
    <property type="match status" value="1"/>
</dbReference>
<dbReference type="Gene3D" id="1.10.10.10">
    <property type="entry name" value="Winged helix-like DNA-binding domain superfamily/Winged helix DNA-binding domain"/>
    <property type="match status" value="1"/>
</dbReference>
<dbReference type="PROSITE" id="PS51755">
    <property type="entry name" value="OMPR_PHOB"/>
    <property type="match status" value="1"/>
</dbReference>
<dbReference type="RefSeq" id="WP_047915637.1">
    <property type="nucleotide sequence ID" value="NZ_LN774769.1"/>
</dbReference>
<evidence type="ECO:0000259" key="8">
    <source>
        <dbReference type="PROSITE" id="PS50110"/>
    </source>
</evidence>
<dbReference type="InterPro" id="IPR016032">
    <property type="entry name" value="Sig_transdc_resp-reg_C-effctor"/>
</dbReference>
<dbReference type="InterPro" id="IPR039420">
    <property type="entry name" value="WalR-like"/>
</dbReference>
<evidence type="ECO:0000256" key="5">
    <source>
        <dbReference type="ARBA" id="ARBA00023163"/>
    </source>
</evidence>
<dbReference type="CDD" id="cd17620">
    <property type="entry name" value="REC_OmpR_KdpE-like"/>
    <property type="match status" value="1"/>
</dbReference>
<dbReference type="STRING" id="1364.LP2241_30325"/>
<organism evidence="10 11">
    <name type="scientific">Pseudolactococcus piscium MKFS47</name>
    <dbReference type="NCBI Taxonomy" id="297352"/>
    <lineage>
        <taxon>Bacteria</taxon>
        <taxon>Bacillati</taxon>
        <taxon>Bacillota</taxon>
        <taxon>Bacilli</taxon>
        <taxon>Lactobacillales</taxon>
        <taxon>Streptococcaceae</taxon>
        <taxon>Pseudolactococcus</taxon>
    </lineage>
</organism>
<evidence type="ECO:0000256" key="4">
    <source>
        <dbReference type="ARBA" id="ARBA00023125"/>
    </source>
</evidence>
<dbReference type="SMART" id="SM00448">
    <property type="entry name" value="REC"/>
    <property type="match status" value="1"/>
</dbReference>
<dbReference type="InterPro" id="IPR011006">
    <property type="entry name" value="CheY-like_superfamily"/>
</dbReference>
<evidence type="ECO:0000256" key="6">
    <source>
        <dbReference type="PROSITE-ProRule" id="PRU00169"/>
    </source>
</evidence>
<evidence type="ECO:0000256" key="3">
    <source>
        <dbReference type="ARBA" id="ARBA00023015"/>
    </source>
</evidence>
<dbReference type="HOGENOM" id="CLU_000445_30_8_9"/>
<evidence type="ECO:0000313" key="11">
    <source>
        <dbReference type="Proteomes" id="UP000033166"/>
    </source>
</evidence>
<gene>
    <name evidence="10" type="primary">kdpE</name>
    <name evidence="10" type="ORF">LACPI_1315</name>
</gene>
<evidence type="ECO:0000313" key="10">
    <source>
        <dbReference type="EMBL" id="CEN28515.1"/>
    </source>
</evidence>
<reference evidence="11" key="1">
    <citation type="submission" date="2015-01" db="EMBL/GenBank/DDBJ databases">
        <authorList>
            <person name="Andreevskaya M."/>
        </authorList>
    </citation>
    <scope>NUCLEOTIDE SEQUENCE [LARGE SCALE GENOMIC DNA]</scope>
    <source>
        <strain evidence="11">MKFS47</strain>
    </source>
</reference>
<dbReference type="AlphaFoldDB" id="A0A0D6DX03"/>
<name>A0A0D6DX03_9LACT</name>
<dbReference type="PANTHER" id="PTHR48111:SF50">
    <property type="entry name" value="KDP OPERON TRANSCRIPTIONAL REGULATORY PROTEIN KDPE"/>
    <property type="match status" value="1"/>
</dbReference>
<protein>
    <submittedName>
        <fullName evidence="10">KDP operon transcriptional regulatory protein KdpE</fullName>
    </submittedName>
</protein>
<dbReference type="GO" id="GO:0006355">
    <property type="term" value="P:regulation of DNA-templated transcription"/>
    <property type="evidence" value="ECO:0007669"/>
    <property type="project" value="InterPro"/>
</dbReference>
<dbReference type="Gene3D" id="6.10.250.690">
    <property type="match status" value="1"/>
</dbReference>
<dbReference type="SUPFAM" id="SSF52172">
    <property type="entry name" value="CheY-like"/>
    <property type="match status" value="1"/>
</dbReference>
<dbReference type="Pfam" id="PF00072">
    <property type="entry name" value="Response_reg"/>
    <property type="match status" value="1"/>
</dbReference>
<keyword evidence="5" id="KW-0804">Transcription</keyword>
<dbReference type="SUPFAM" id="SSF46894">
    <property type="entry name" value="C-terminal effector domain of the bipartite response regulators"/>
    <property type="match status" value="1"/>
</dbReference>
<keyword evidence="3" id="KW-0805">Transcription regulation</keyword>
<dbReference type="PROSITE" id="PS50110">
    <property type="entry name" value="RESPONSE_REGULATORY"/>
    <property type="match status" value="1"/>
</dbReference>
<dbReference type="Gene3D" id="3.40.50.2300">
    <property type="match status" value="1"/>
</dbReference>
<dbReference type="Proteomes" id="UP000033166">
    <property type="component" value="Chromosome I"/>
</dbReference>
<dbReference type="SMART" id="SM00862">
    <property type="entry name" value="Trans_reg_C"/>
    <property type="match status" value="1"/>
</dbReference>
<keyword evidence="4 7" id="KW-0238">DNA-binding</keyword>
<feature type="modified residue" description="4-aspartylphosphate" evidence="6">
    <location>
        <position position="55"/>
    </location>
</feature>